<feature type="compositionally biased region" description="Low complexity" evidence="1">
    <location>
        <begin position="297"/>
        <end position="307"/>
    </location>
</feature>
<accession>A0A3N4H6V0</accession>
<name>A0A3N4H6V0_ASCIM</name>
<gene>
    <name evidence="2" type="ORF">BJ508DRAFT_336942</name>
</gene>
<reference evidence="2 3" key="1">
    <citation type="journal article" date="2018" name="Nat. Ecol. Evol.">
        <title>Pezizomycetes genomes reveal the molecular basis of ectomycorrhizal truffle lifestyle.</title>
        <authorList>
            <person name="Murat C."/>
            <person name="Payen T."/>
            <person name="Noel B."/>
            <person name="Kuo A."/>
            <person name="Morin E."/>
            <person name="Chen J."/>
            <person name="Kohler A."/>
            <person name="Krizsan K."/>
            <person name="Balestrini R."/>
            <person name="Da Silva C."/>
            <person name="Montanini B."/>
            <person name="Hainaut M."/>
            <person name="Levati E."/>
            <person name="Barry K.W."/>
            <person name="Belfiori B."/>
            <person name="Cichocki N."/>
            <person name="Clum A."/>
            <person name="Dockter R.B."/>
            <person name="Fauchery L."/>
            <person name="Guy J."/>
            <person name="Iotti M."/>
            <person name="Le Tacon F."/>
            <person name="Lindquist E.A."/>
            <person name="Lipzen A."/>
            <person name="Malagnac F."/>
            <person name="Mello A."/>
            <person name="Molinier V."/>
            <person name="Miyauchi S."/>
            <person name="Poulain J."/>
            <person name="Riccioni C."/>
            <person name="Rubini A."/>
            <person name="Sitrit Y."/>
            <person name="Splivallo R."/>
            <person name="Traeger S."/>
            <person name="Wang M."/>
            <person name="Zifcakova L."/>
            <person name="Wipf D."/>
            <person name="Zambonelli A."/>
            <person name="Paolocci F."/>
            <person name="Nowrousian M."/>
            <person name="Ottonello S."/>
            <person name="Baldrian P."/>
            <person name="Spatafora J.W."/>
            <person name="Henrissat B."/>
            <person name="Nagy L.G."/>
            <person name="Aury J.M."/>
            <person name="Wincker P."/>
            <person name="Grigoriev I.V."/>
            <person name="Bonfante P."/>
            <person name="Martin F.M."/>
        </authorList>
    </citation>
    <scope>NUCLEOTIDE SEQUENCE [LARGE SCALE GENOMIC DNA]</scope>
    <source>
        <strain evidence="2 3">RN42</strain>
    </source>
</reference>
<keyword evidence="3" id="KW-1185">Reference proteome</keyword>
<feature type="compositionally biased region" description="Basic and acidic residues" evidence="1">
    <location>
        <begin position="124"/>
        <end position="137"/>
    </location>
</feature>
<dbReference type="EMBL" id="ML120152">
    <property type="protein sequence ID" value="RPA70662.1"/>
    <property type="molecule type" value="Genomic_DNA"/>
</dbReference>
<proteinExistence type="predicted"/>
<feature type="compositionally biased region" description="Basic residues" evidence="1">
    <location>
        <begin position="178"/>
        <end position="187"/>
    </location>
</feature>
<feature type="region of interest" description="Disordered" evidence="1">
    <location>
        <begin position="124"/>
        <end position="395"/>
    </location>
</feature>
<evidence type="ECO:0000313" key="2">
    <source>
        <dbReference type="EMBL" id="RPA70662.1"/>
    </source>
</evidence>
<evidence type="ECO:0000256" key="1">
    <source>
        <dbReference type="SAM" id="MobiDB-lite"/>
    </source>
</evidence>
<dbReference type="OrthoDB" id="3257409at2759"/>
<protein>
    <submittedName>
        <fullName evidence="2">Uncharacterized protein</fullName>
    </submittedName>
</protein>
<sequence length="649" mass="73687">MFNYDNDIATAHDGNDGSRQTPDSEGDMLLSDHGVDAIMDMKEDDRENNTPEALDHAADGNDAYEEDGFLLRPVEGDGHAPHFNLGLSHTGSPPRARIGIGRLPRQVLQSLRERREHVAIPEFEHHEHGSEQHDHSSEILLPGEDGYRYANPEFEIDSDPPRLADEHDHFVPREPGHLKRKRYRHFTAHSDLSDEHHGRTRPRIGSTDRVATRTHDRGQQTPQLQDRDETSRAQTPDFEEEDQENDREHSPTFRGNDRVSSSSGPPRRSRGSNVEIYGRPETETLTHLAAMSSDASQLPQQLPQQLPRSDATYHSPIHNDERGGASETPMMRRHPSTIESQPNQITPEYEFEERQGSEAAADGSEDGGHIRSDFDLDDNAARGTRPTHPEYGPIHPHRAAVADESDEPVWDMLGMEPDEYERYLEMLFEDPDNSPVLSNAPIDPDSIRDRVHRARSDVCLQDLSSFDWLDIISRHKLSNDAEREVRAFHGIITDPSAAAITPSEKRTALDQLLKLTGLRARIHGRCARNCYAFRDDDEVTLKCPVCQLDRYKISPRTGERVDAANYWTIPIIPRLITWFMDASKAETLSTSPTEAAKAYEHGIHADFWSGRLYHEILRKDKGFFQQVTDLAFYFSADEYRAMSERQSFG</sequence>
<feature type="compositionally biased region" description="Basic and acidic residues" evidence="1">
    <location>
        <begin position="33"/>
        <end position="59"/>
    </location>
</feature>
<feature type="region of interest" description="Disordered" evidence="1">
    <location>
        <begin position="1"/>
        <end position="60"/>
    </location>
</feature>
<feature type="compositionally biased region" description="Basic and acidic residues" evidence="1">
    <location>
        <begin position="246"/>
        <end position="257"/>
    </location>
</feature>
<organism evidence="2 3">
    <name type="scientific">Ascobolus immersus RN42</name>
    <dbReference type="NCBI Taxonomy" id="1160509"/>
    <lineage>
        <taxon>Eukaryota</taxon>
        <taxon>Fungi</taxon>
        <taxon>Dikarya</taxon>
        <taxon>Ascomycota</taxon>
        <taxon>Pezizomycotina</taxon>
        <taxon>Pezizomycetes</taxon>
        <taxon>Pezizales</taxon>
        <taxon>Ascobolaceae</taxon>
        <taxon>Ascobolus</taxon>
    </lineage>
</organism>
<dbReference type="AlphaFoldDB" id="A0A3N4H6V0"/>
<feature type="compositionally biased region" description="Basic and acidic residues" evidence="1">
    <location>
        <begin position="159"/>
        <end position="177"/>
    </location>
</feature>
<feature type="non-terminal residue" evidence="2">
    <location>
        <position position="649"/>
    </location>
</feature>
<dbReference type="Proteomes" id="UP000275078">
    <property type="component" value="Unassembled WGS sequence"/>
</dbReference>
<evidence type="ECO:0000313" key="3">
    <source>
        <dbReference type="Proteomes" id="UP000275078"/>
    </source>
</evidence>
<feature type="compositionally biased region" description="Polar residues" evidence="1">
    <location>
        <begin position="337"/>
        <end position="346"/>
    </location>
</feature>